<evidence type="ECO:0000256" key="1">
    <source>
        <dbReference type="ARBA" id="ARBA00001936"/>
    </source>
</evidence>
<feature type="region of interest" description="Disordered" evidence="12">
    <location>
        <begin position="1"/>
        <end position="61"/>
    </location>
</feature>
<keyword evidence="5" id="KW-0904">Protein phosphatase</keyword>
<dbReference type="KEGG" id="bnn:FOA43_003978"/>
<dbReference type="InterPro" id="IPR050341">
    <property type="entry name" value="PP1_catalytic_subunit"/>
</dbReference>
<evidence type="ECO:0000259" key="13">
    <source>
        <dbReference type="PROSITE" id="PS00125"/>
    </source>
</evidence>
<comment type="catalytic activity">
    <reaction evidence="9 11">
        <text>O-phospho-L-threonyl-[protein] + H2O = L-threonyl-[protein] + phosphate</text>
        <dbReference type="Rhea" id="RHEA:47004"/>
        <dbReference type="Rhea" id="RHEA-COMP:11060"/>
        <dbReference type="Rhea" id="RHEA-COMP:11605"/>
        <dbReference type="ChEBI" id="CHEBI:15377"/>
        <dbReference type="ChEBI" id="CHEBI:30013"/>
        <dbReference type="ChEBI" id="CHEBI:43474"/>
        <dbReference type="ChEBI" id="CHEBI:61977"/>
        <dbReference type="EC" id="3.1.3.16"/>
    </reaction>
</comment>
<keyword evidence="6" id="KW-0464">Manganese</keyword>
<dbReference type="OrthoDB" id="1930084at2759"/>
<comment type="cofactor">
    <cofactor evidence="1">
        <name>Mn(2+)</name>
        <dbReference type="ChEBI" id="CHEBI:29035"/>
    </cofactor>
</comment>
<dbReference type="InterPro" id="IPR029052">
    <property type="entry name" value="Metallo-depent_PP-like"/>
</dbReference>
<dbReference type="PANTHER" id="PTHR11668:SF484">
    <property type="entry name" value="SERINE_THREONINE-PROTEIN PHOSPHATASE PP-Z1-RELATED"/>
    <property type="match status" value="1"/>
</dbReference>
<name>A0A875RWY6_EENNA</name>
<evidence type="ECO:0000313" key="15">
    <source>
        <dbReference type="Proteomes" id="UP000662931"/>
    </source>
</evidence>
<dbReference type="Gene3D" id="3.60.21.10">
    <property type="match status" value="1"/>
</dbReference>
<evidence type="ECO:0000256" key="12">
    <source>
        <dbReference type="SAM" id="MobiDB-lite"/>
    </source>
</evidence>
<gene>
    <name evidence="14" type="ORF">FOA43_003978</name>
</gene>
<evidence type="ECO:0000256" key="9">
    <source>
        <dbReference type="ARBA" id="ARBA00048336"/>
    </source>
</evidence>
<keyword evidence="3" id="KW-0479">Metal-binding</keyword>
<evidence type="ECO:0000256" key="6">
    <source>
        <dbReference type="ARBA" id="ARBA00023211"/>
    </source>
</evidence>
<evidence type="ECO:0000256" key="7">
    <source>
        <dbReference type="ARBA" id="ARBA00029458"/>
    </source>
</evidence>
<evidence type="ECO:0000256" key="8">
    <source>
        <dbReference type="ARBA" id="ARBA00047761"/>
    </source>
</evidence>
<feature type="compositionally biased region" description="Polar residues" evidence="12">
    <location>
        <begin position="84"/>
        <end position="97"/>
    </location>
</feature>
<evidence type="ECO:0000313" key="14">
    <source>
        <dbReference type="EMBL" id="QPG76587.1"/>
    </source>
</evidence>
<dbReference type="AlphaFoldDB" id="A0A875RWY6"/>
<dbReference type="GO" id="GO:0005737">
    <property type="term" value="C:cytoplasm"/>
    <property type="evidence" value="ECO:0007669"/>
    <property type="project" value="TreeGrafter"/>
</dbReference>
<dbReference type="Pfam" id="PF00149">
    <property type="entry name" value="Metallophos"/>
    <property type="match status" value="1"/>
</dbReference>
<dbReference type="SUPFAM" id="SSF56300">
    <property type="entry name" value="Metallo-dependent phosphatases"/>
    <property type="match status" value="1"/>
</dbReference>
<keyword evidence="4 11" id="KW-0378">Hydrolase</keyword>
<feature type="region of interest" description="Disordered" evidence="12">
    <location>
        <begin position="243"/>
        <end position="278"/>
    </location>
</feature>
<dbReference type="PRINTS" id="PR00114">
    <property type="entry name" value="STPHPHTASE"/>
</dbReference>
<evidence type="ECO:0000256" key="10">
    <source>
        <dbReference type="ARBA" id="ARBA00053877"/>
    </source>
</evidence>
<dbReference type="PANTHER" id="PTHR11668">
    <property type="entry name" value="SERINE/THREONINE PROTEIN PHOSPHATASE"/>
    <property type="match status" value="1"/>
</dbReference>
<evidence type="ECO:0000256" key="11">
    <source>
        <dbReference type="RuleBase" id="RU004273"/>
    </source>
</evidence>
<feature type="compositionally biased region" description="Basic residues" evidence="12">
    <location>
        <begin position="164"/>
        <end position="179"/>
    </location>
</feature>
<comment type="catalytic activity">
    <reaction evidence="8">
        <text>O-phospho-L-seryl-[protein] + H2O = L-seryl-[protein] + phosphate</text>
        <dbReference type="Rhea" id="RHEA:20629"/>
        <dbReference type="Rhea" id="RHEA-COMP:9863"/>
        <dbReference type="Rhea" id="RHEA-COMP:11604"/>
        <dbReference type="ChEBI" id="CHEBI:15377"/>
        <dbReference type="ChEBI" id="CHEBI:29999"/>
        <dbReference type="ChEBI" id="CHEBI:43474"/>
        <dbReference type="ChEBI" id="CHEBI:83421"/>
        <dbReference type="EC" id="3.1.3.16"/>
    </reaction>
</comment>
<dbReference type="InterPro" id="IPR004843">
    <property type="entry name" value="Calcineurin-like_PHP"/>
</dbReference>
<dbReference type="RefSeq" id="XP_038780152.1">
    <property type="nucleotide sequence ID" value="XM_038924224.1"/>
</dbReference>
<evidence type="ECO:0000256" key="5">
    <source>
        <dbReference type="ARBA" id="ARBA00022912"/>
    </source>
</evidence>
<keyword evidence="2" id="KW-0519">Myristate</keyword>
<sequence>MDSASENASRKSTPNISRRSSLKSIKDMAFDKLSIASSGNNNIDDKSNNSKGNIEEEDHYDYIEDHDKDLLAIEGRAFDDAHSKSASGKGTNDTTGTRPKDGPKGPNGPNGSDDNNGADMPSEINGGSGTSVNVDNLTTDKELLPPSMVQVKPKSPILRISSSPHHHHHHHHRHHRSHSRSTERHSSSGNINSDDNDSTYSALPSQSFAIDIPPSKLEIPGENSVLPSSSSVITAGAESVISYSSTSTNRRDELEPVLSRKSSASTTHSQRRFSSDRINEYPRASAVASGIDDDISTNLDEVTATTTIMTTDSTEDLPPLFLGQRRPSASSLSKSSVGPVNITITDDTGAHPEDALSKAPHRRKKKQLNIENLIQRLLDAGYSGKRTKSVCLKNSEIALICSTAREIFLSQPTLIELNAPVKIVGDIHGQYSDLIRIFTKCGFPPSANYLFLGDYVDRGKQSLETILLLFCYKIKYPENFFLLRGNHECAQITRAYGFYDECKRRTNLRTWKIFIDTFNTLPVCALVASKIFCVHGGLSPVLNSIDEIRNIKRPTDVPDFGLLNDLLWSDPADQTNEWEDNERGVSYCFNRVAINKFLNKFQFDLVARAHMVVEDGYEFFNDRSLVTVFSAPNYCGEFDNWGAVMSVSEELLCSFELLDPLDSVALKRLMKKGRIERRNASIARISPQNTQSY</sequence>
<feature type="domain" description="Serine/threonine specific protein phosphatases" evidence="13">
    <location>
        <begin position="483"/>
        <end position="488"/>
    </location>
</feature>
<dbReference type="EC" id="3.1.3.16" evidence="11"/>
<dbReference type="Pfam" id="PF16891">
    <property type="entry name" value="STPPase_N"/>
    <property type="match status" value="1"/>
</dbReference>
<dbReference type="InterPro" id="IPR031675">
    <property type="entry name" value="STPPase_N"/>
</dbReference>
<evidence type="ECO:0000256" key="4">
    <source>
        <dbReference type="ARBA" id="ARBA00022801"/>
    </source>
</evidence>
<dbReference type="Proteomes" id="UP000662931">
    <property type="component" value="Chromosome 4"/>
</dbReference>
<evidence type="ECO:0000256" key="2">
    <source>
        <dbReference type="ARBA" id="ARBA00022707"/>
    </source>
</evidence>
<dbReference type="GO" id="GO:0004722">
    <property type="term" value="F:protein serine/threonine phosphatase activity"/>
    <property type="evidence" value="ECO:0007669"/>
    <property type="project" value="UniProtKB-EC"/>
</dbReference>
<evidence type="ECO:0000256" key="3">
    <source>
        <dbReference type="ARBA" id="ARBA00022723"/>
    </source>
</evidence>
<feature type="compositionally biased region" description="Low complexity" evidence="12">
    <location>
        <begin position="107"/>
        <end position="119"/>
    </location>
</feature>
<reference evidence="14" key="1">
    <citation type="submission" date="2020-10" db="EMBL/GenBank/DDBJ databases">
        <authorList>
            <person name="Roach M.J.R."/>
        </authorList>
    </citation>
    <scope>NUCLEOTIDE SEQUENCE</scope>
    <source>
        <strain evidence="14">CBS 1945</strain>
    </source>
</reference>
<feature type="compositionally biased region" description="Basic and acidic residues" evidence="12">
    <location>
        <begin position="74"/>
        <end position="83"/>
    </location>
</feature>
<dbReference type="GO" id="GO:0006883">
    <property type="term" value="P:intracellular sodium ion homeostasis"/>
    <property type="evidence" value="ECO:0007669"/>
    <property type="project" value="UniProtKB-ARBA"/>
</dbReference>
<feature type="region of interest" description="Disordered" evidence="12">
    <location>
        <begin position="74"/>
        <end position="202"/>
    </location>
</feature>
<dbReference type="PROSITE" id="PS00125">
    <property type="entry name" value="SER_THR_PHOSPHATASE"/>
    <property type="match status" value="1"/>
</dbReference>
<comment type="similarity">
    <text evidence="7">Belongs to the PPP phosphatase family. PP-Z subfamily.</text>
</comment>
<dbReference type="EMBL" id="CP064815">
    <property type="protein sequence ID" value="QPG76587.1"/>
    <property type="molecule type" value="Genomic_DNA"/>
</dbReference>
<protein>
    <recommendedName>
        <fullName evidence="11">Serine/threonine-protein phosphatase</fullName>
        <ecNumber evidence="11">3.1.3.16</ecNumber>
    </recommendedName>
</protein>
<keyword evidence="2" id="KW-0449">Lipoprotein</keyword>
<dbReference type="GO" id="GO:0046872">
    <property type="term" value="F:metal ion binding"/>
    <property type="evidence" value="ECO:0007669"/>
    <property type="project" value="UniProtKB-KW"/>
</dbReference>
<accession>A0A875RWY6</accession>
<keyword evidence="15" id="KW-1185">Reference proteome</keyword>
<dbReference type="InterPro" id="IPR006186">
    <property type="entry name" value="Ser/Thr-sp_prot-phosphatase"/>
</dbReference>
<dbReference type="GeneID" id="62197378"/>
<comment type="function">
    <text evidence="10">Essential for the maintenance of cell size and integrity in response to osmotic stress.</text>
</comment>
<organism evidence="14 15">
    <name type="scientific">Eeniella nana</name>
    <name type="common">Yeast</name>
    <name type="synonym">Brettanomyces nanus</name>
    <dbReference type="NCBI Taxonomy" id="13502"/>
    <lineage>
        <taxon>Eukaryota</taxon>
        <taxon>Fungi</taxon>
        <taxon>Dikarya</taxon>
        <taxon>Ascomycota</taxon>
        <taxon>Saccharomycotina</taxon>
        <taxon>Pichiomycetes</taxon>
        <taxon>Pichiales</taxon>
        <taxon>Pichiaceae</taxon>
        <taxon>Brettanomyces</taxon>
    </lineage>
</organism>
<dbReference type="GO" id="GO:0005634">
    <property type="term" value="C:nucleus"/>
    <property type="evidence" value="ECO:0007669"/>
    <property type="project" value="TreeGrafter"/>
</dbReference>
<dbReference type="FunFam" id="3.60.21.10:FF:000006">
    <property type="entry name" value="Serine/threonine-protein phosphatase"/>
    <property type="match status" value="1"/>
</dbReference>
<proteinExistence type="inferred from homology"/>
<feature type="compositionally biased region" description="Polar residues" evidence="12">
    <location>
        <begin position="1"/>
        <end position="23"/>
    </location>
</feature>
<dbReference type="SMART" id="SM00156">
    <property type="entry name" value="PP2Ac"/>
    <property type="match status" value="1"/>
</dbReference>